<dbReference type="Gene3D" id="3.20.20.100">
    <property type="entry name" value="NADP-dependent oxidoreductase domain"/>
    <property type="match status" value="1"/>
</dbReference>
<evidence type="ECO:0000313" key="3">
    <source>
        <dbReference type="EMBL" id="QRF65256.1"/>
    </source>
</evidence>
<evidence type="ECO:0000313" key="4">
    <source>
        <dbReference type="Proteomes" id="UP000596387"/>
    </source>
</evidence>
<proteinExistence type="predicted"/>
<dbReference type="PANTHER" id="PTHR43364">
    <property type="entry name" value="NADH-SPECIFIC METHYLGLYOXAL REDUCTASE-RELATED"/>
    <property type="match status" value="1"/>
</dbReference>
<dbReference type="SUPFAM" id="SSF51430">
    <property type="entry name" value="NAD(P)-linked oxidoreductase"/>
    <property type="match status" value="1"/>
</dbReference>
<dbReference type="Pfam" id="PF00248">
    <property type="entry name" value="Aldo_ket_red"/>
    <property type="match status" value="1"/>
</dbReference>
<evidence type="ECO:0000256" key="1">
    <source>
        <dbReference type="ARBA" id="ARBA00023002"/>
    </source>
</evidence>
<sequence length="349" mass="38074">MQMNPLGRSGLMVSELCLGTMTYGNQTPPEEAYAQIDRALDAGITFMDCAEMYPVNPIRAETVGRSEEILGGWFERTGRRNDWVLATKHTGEGSAVVRDGAPISSQTIRPTIEASLKRLKTDHIDLYQFHWPNRGSFHFRKNWGYDPAAALMDRAAILADIEDCLGALQAEVERGTIRAFGLSNESAWGTRQWIEAAKRNGGPRVASVQNEYSLLCRLADTDLAETLYQEEVGLLPFSPLGAGYLTGKYQGGAVPKGSRMSINEKMGGRCGPRVLPAVDAYLTVARDFGLDPVHMALAWSARRSFVASSIFGATTLAQLDHLLGAVDVTLSDDLLAALDAAHKAHPMPY</sequence>
<reference evidence="3 4" key="1">
    <citation type="submission" date="2019-12" db="EMBL/GenBank/DDBJ databases">
        <title>Complete Genome Sequence of a Quorum-Sensing Bacterium,Rhodobacteraceae bacterium C31, Isolated from a marine microalgae symbiotic bacteria.</title>
        <authorList>
            <person name="Zhang Y."/>
        </authorList>
    </citation>
    <scope>NUCLEOTIDE SEQUENCE [LARGE SCALE GENOMIC DNA]</scope>
    <source>
        <strain evidence="3 4">C31</strain>
    </source>
</reference>
<name>A0ABX7F417_9RHOB</name>
<evidence type="ECO:0000259" key="2">
    <source>
        <dbReference type="Pfam" id="PF00248"/>
    </source>
</evidence>
<organism evidence="3 4">
    <name type="scientific">Ponticoccus alexandrii</name>
    <dbReference type="NCBI Taxonomy" id="1943633"/>
    <lineage>
        <taxon>Bacteria</taxon>
        <taxon>Pseudomonadati</taxon>
        <taxon>Pseudomonadota</taxon>
        <taxon>Alphaproteobacteria</taxon>
        <taxon>Rhodobacterales</taxon>
        <taxon>Roseobacteraceae</taxon>
        <taxon>Ponticoccus</taxon>
    </lineage>
</organism>
<dbReference type="InterPro" id="IPR023210">
    <property type="entry name" value="NADP_OxRdtase_dom"/>
</dbReference>
<keyword evidence="4" id="KW-1185">Reference proteome</keyword>
<protein>
    <submittedName>
        <fullName evidence="3">Aldo/keto reductase</fullName>
    </submittedName>
</protein>
<dbReference type="InterPro" id="IPR050523">
    <property type="entry name" value="AKR_Detox_Biosynth"/>
</dbReference>
<dbReference type="Proteomes" id="UP000596387">
    <property type="component" value="Chromosome"/>
</dbReference>
<feature type="domain" description="NADP-dependent oxidoreductase" evidence="2">
    <location>
        <begin position="15"/>
        <end position="341"/>
    </location>
</feature>
<dbReference type="PANTHER" id="PTHR43364:SF4">
    <property type="entry name" value="NAD(P)-LINKED OXIDOREDUCTASE SUPERFAMILY PROTEIN"/>
    <property type="match status" value="1"/>
</dbReference>
<dbReference type="InterPro" id="IPR036812">
    <property type="entry name" value="NAD(P)_OxRdtase_dom_sf"/>
</dbReference>
<dbReference type="EMBL" id="CP047166">
    <property type="protein sequence ID" value="QRF65256.1"/>
    <property type="molecule type" value="Genomic_DNA"/>
</dbReference>
<dbReference type="RefSeq" id="WP_023851964.1">
    <property type="nucleotide sequence ID" value="NZ_CP047166.1"/>
</dbReference>
<keyword evidence="1" id="KW-0560">Oxidoreductase</keyword>
<accession>A0ABX7F417</accession>
<gene>
    <name evidence="3" type="ORF">GQA70_02355</name>
</gene>